<name>A0A6M5YVD2_9BACT</name>
<reference evidence="4" key="1">
    <citation type="submission" date="2020-05" db="EMBL/GenBank/DDBJ databases">
        <title>Frigoriglobus tundricola gen. nov., sp. nov., a psychrotolerant cellulolytic planctomycete of the family Gemmataceae with two divergent copies of 16S rRNA gene.</title>
        <authorList>
            <person name="Kulichevskaya I.S."/>
            <person name="Ivanova A.A."/>
            <person name="Naumoff D.G."/>
            <person name="Beletsky A.V."/>
            <person name="Rijpstra W.I.C."/>
            <person name="Sinninghe Damste J.S."/>
            <person name="Mardanov A.V."/>
            <person name="Ravin N.V."/>
            <person name="Dedysh S.N."/>
        </authorList>
    </citation>
    <scope>NUCLEOTIDE SEQUENCE [LARGE SCALE GENOMIC DNA]</scope>
    <source>
        <strain evidence="4">PL17</strain>
    </source>
</reference>
<gene>
    <name evidence="3" type="ORF">FTUN_5488</name>
</gene>
<accession>A0A6M5YVD2</accession>
<dbReference type="KEGG" id="ftj:FTUN_5488"/>
<feature type="compositionally biased region" description="Pro residues" evidence="1">
    <location>
        <begin position="77"/>
        <end position="90"/>
    </location>
</feature>
<evidence type="ECO:0000313" key="3">
    <source>
        <dbReference type="EMBL" id="QJW97908.1"/>
    </source>
</evidence>
<feature type="signal peptide" evidence="2">
    <location>
        <begin position="1"/>
        <end position="21"/>
    </location>
</feature>
<protein>
    <submittedName>
        <fullName evidence="3">Uncharacterized protein</fullName>
    </submittedName>
</protein>
<evidence type="ECO:0000256" key="1">
    <source>
        <dbReference type="SAM" id="MobiDB-lite"/>
    </source>
</evidence>
<keyword evidence="4" id="KW-1185">Reference proteome</keyword>
<dbReference type="AlphaFoldDB" id="A0A6M5YVD2"/>
<keyword evidence="2" id="KW-0732">Signal</keyword>
<organism evidence="3 4">
    <name type="scientific">Frigoriglobus tundricola</name>
    <dbReference type="NCBI Taxonomy" id="2774151"/>
    <lineage>
        <taxon>Bacteria</taxon>
        <taxon>Pseudomonadati</taxon>
        <taxon>Planctomycetota</taxon>
        <taxon>Planctomycetia</taxon>
        <taxon>Gemmatales</taxon>
        <taxon>Gemmataceae</taxon>
        <taxon>Frigoriglobus</taxon>
    </lineage>
</organism>
<feature type="region of interest" description="Disordered" evidence="1">
    <location>
        <begin position="22"/>
        <end position="169"/>
    </location>
</feature>
<evidence type="ECO:0000313" key="4">
    <source>
        <dbReference type="Proteomes" id="UP000503447"/>
    </source>
</evidence>
<feature type="chain" id="PRO_5026782614" evidence="2">
    <location>
        <begin position="22"/>
        <end position="169"/>
    </location>
</feature>
<dbReference type="EMBL" id="CP053452">
    <property type="protein sequence ID" value="QJW97908.1"/>
    <property type="molecule type" value="Genomic_DNA"/>
</dbReference>
<feature type="compositionally biased region" description="Basic residues" evidence="1">
    <location>
        <begin position="124"/>
        <end position="136"/>
    </location>
</feature>
<proteinExistence type="predicted"/>
<dbReference type="RefSeq" id="WP_171473194.1">
    <property type="nucleotide sequence ID" value="NZ_CP053452.2"/>
</dbReference>
<sequence>MTRFGLLVLALLVIQAVPARADVPSPYPRPYPPGPPVPLPPPVPAPAPNPPAPPVDLGPIAPPVPEGFKPSPVLTLPSPPTPPAPQPPAPARTQVDPVTGLPARVPRNPPPPPAAAHRAVPLVRQRRGHGPRRHRCGVGDAVARQPVRGSDRAPDKERDRLTRGSVVVK</sequence>
<feature type="compositionally biased region" description="Basic and acidic residues" evidence="1">
    <location>
        <begin position="149"/>
        <end position="162"/>
    </location>
</feature>
<dbReference type="Proteomes" id="UP000503447">
    <property type="component" value="Chromosome"/>
</dbReference>
<feature type="compositionally biased region" description="Pro residues" evidence="1">
    <location>
        <begin position="25"/>
        <end position="65"/>
    </location>
</feature>
<evidence type="ECO:0000256" key="2">
    <source>
        <dbReference type="SAM" id="SignalP"/>
    </source>
</evidence>